<gene>
    <name evidence="5" type="ORF">HLI_04235</name>
</gene>
<dbReference type="RefSeq" id="WP_128523289.1">
    <property type="nucleotide sequence ID" value="NZ_CP026118.1"/>
</dbReference>
<dbReference type="Gene3D" id="3.40.50.880">
    <property type="match status" value="1"/>
</dbReference>
<evidence type="ECO:0000256" key="2">
    <source>
        <dbReference type="ARBA" id="ARBA00022670"/>
    </source>
</evidence>
<proteinExistence type="inferred from homology"/>
<dbReference type="SUPFAM" id="SSF52317">
    <property type="entry name" value="Class I glutamine amidotransferase-like"/>
    <property type="match status" value="1"/>
</dbReference>
<organism evidence="5 6">
    <name type="scientific">Halobacillus litoralis</name>
    <dbReference type="NCBI Taxonomy" id="45668"/>
    <lineage>
        <taxon>Bacteria</taxon>
        <taxon>Bacillati</taxon>
        <taxon>Bacillota</taxon>
        <taxon>Bacilli</taxon>
        <taxon>Bacillales</taxon>
        <taxon>Bacillaceae</taxon>
        <taxon>Halobacillus</taxon>
    </lineage>
</organism>
<comment type="similarity">
    <text evidence="1">Belongs to the peptidase S51 family.</text>
</comment>
<sequence>MGSLILSGGGSAEQNARAHEFLVGSIEKDRPILYIPLAGDPNYRSYHTSVDYIKSILEPLGVKEVTMWTDLNGRTINELQSFSAIYFSGGSTFTLLNEIKNSGFDKILIRYLKAGGTIYGQSAGAIIFGSDVSHTPKEKDLPGCEPLNLIHNSRLWCHYDNVEDELLCAYSEDSNTPFIALPDGGAIHVTETQSQVISKKAYVFKGGKKTELI</sequence>
<keyword evidence="4" id="KW-0720">Serine protease</keyword>
<dbReference type="GO" id="GO:0008236">
    <property type="term" value="F:serine-type peptidase activity"/>
    <property type="evidence" value="ECO:0007669"/>
    <property type="project" value="UniProtKB-KW"/>
</dbReference>
<evidence type="ECO:0000256" key="1">
    <source>
        <dbReference type="ARBA" id="ARBA00006534"/>
    </source>
</evidence>
<dbReference type="GO" id="GO:0006508">
    <property type="term" value="P:proteolysis"/>
    <property type="evidence" value="ECO:0007669"/>
    <property type="project" value="UniProtKB-KW"/>
</dbReference>
<evidence type="ECO:0000313" key="6">
    <source>
        <dbReference type="Proteomes" id="UP000287756"/>
    </source>
</evidence>
<dbReference type="Pfam" id="PF03575">
    <property type="entry name" value="Peptidase_S51"/>
    <property type="match status" value="1"/>
</dbReference>
<reference evidence="5 6" key="1">
    <citation type="submission" date="2018-01" db="EMBL/GenBank/DDBJ databases">
        <title>The whole genome sequencing and assembly of Halobacillus litoralis ERB031 strain.</title>
        <authorList>
            <person name="Lee S.-J."/>
            <person name="Park M.-K."/>
            <person name="Kim J.-Y."/>
            <person name="Lee Y.-J."/>
            <person name="Yi H."/>
            <person name="Bahn Y.-S."/>
            <person name="Kim J.F."/>
            <person name="Lee D.-W."/>
        </authorList>
    </citation>
    <scope>NUCLEOTIDE SEQUENCE [LARGE SCALE GENOMIC DNA]</scope>
    <source>
        <strain evidence="5 6">ERB 031</strain>
    </source>
</reference>
<dbReference type="PANTHER" id="PTHR20842:SF0">
    <property type="entry name" value="ALPHA-ASPARTYL DIPEPTIDASE"/>
    <property type="match status" value="1"/>
</dbReference>
<protein>
    <submittedName>
        <fullName evidence="5">Peptidase</fullName>
    </submittedName>
</protein>
<dbReference type="InterPro" id="IPR005320">
    <property type="entry name" value="Peptidase_S51"/>
</dbReference>
<dbReference type="PANTHER" id="PTHR20842">
    <property type="entry name" value="PROTEASE S51 ALPHA-ASPARTYL DIPEPTIDASE"/>
    <property type="match status" value="1"/>
</dbReference>
<evidence type="ECO:0000256" key="4">
    <source>
        <dbReference type="ARBA" id="ARBA00022825"/>
    </source>
</evidence>
<dbReference type="OrthoDB" id="9778515at2"/>
<dbReference type="Proteomes" id="UP000287756">
    <property type="component" value="Chromosome"/>
</dbReference>
<name>A0A410M9T6_9BACI</name>
<keyword evidence="3" id="KW-0378">Hydrolase</keyword>
<dbReference type="InterPro" id="IPR029062">
    <property type="entry name" value="Class_I_gatase-like"/>
</dbReference>
<accession>A0A410M9T6</accession>
<evidence type="ECO:0000256" key="3">
    <source>
        <dbReference type="ARBA" id="ARBA00022801"/>
    </source>
</evidence>
<keyword evidence="2" id="KW-0645">Protease</keyword>
<dbReference type="AlphaFoldDB" id="A0A410M9T6"/>
<dbReference type="KEGG" id="hli:HLI_04235"/>
<dbReference type="EMBL" id="CP026118">
    <property type="protein sequence ID" value="QAS51485.1"/>
    <property type="molecule type" value="Genomic_DNA"/>
</dbReference>
<evidence type="ECO:0000313" key="5">
    <source>
        <dbReference type="EMBL" id="QAS51485.1"/>
    </source>
</evidence>